<dbReference type="InterPro" id="IPR027417">
    <property type="entry name" value="P-loop_NTPase"/>
</dbReference>
<dbReference type="Gene3D" id="3.90.320.10">
    <property type="match status" value="1"/>
</dbReference>
<dbReference type="InterPro" id="IPR011335">
    <property type="entry name" value="Restrct_endonuc-II-like"/>
</dbReference>
<dbReference type="Pfam" id="PF12705">
    <property type="entry name" value="PDDEXK_1"/>
    <property type="match status" value="1"/>
</dbReference>
<gene>
    <name evidence="2" type="primary">recB</name>
    <name evidence="2" type="ORF">CWM85_09135</name>
</gene>
<organism evidence="2 3">
    <name type="scientific">Klebsiella michiganensis</name>
    <dbReference type="NCBI Taxonomy" id="1134687"/>
    <lineage>
        <taxon>Bacteria</taxon>
        <taxon>Pseudomonadati</taxon>
        <taxon>Pseudomonadota</taxon>
        <taxon>Gammaproteobacteria</taxon>
        <taxon>Enterobacterales</taxon>
        <taxon>Enterobacteriaceae</taxon>
        <taxon>Klebsiella/Raoultella group</taxon>
        <taxon>Klebsiella</taxon>
    </lineage>
</organism>
<dbReference type="InterPro" id="IPR038726">
    <property type="entry name" value="PDDEXK_AddAB-type"/>
</dbReference>
<dbReference type="AlphaFoldDB" id="A0A2J4ZT76"/>
<protein>
    <submittedName>
        <fullName evidence="2">Exodeoxyribonuclease V subunit beta</fullName>
        <ecNumber evidence="2">3.1.11.5</ecNumber>
    </submittedName>
</protein>
<evidence type="ECO:0000259" key="1">
    <source>
        <dbReference type="Pfam" id="PF12705"/>
    </source>
</evidence>
<dbReference type="Gene3D" id="3.40.50.300">
    <property type="entry name" value="P-loop containing nucleotide triphosphate hydrolases"/>
    <property type="match status" value="1"/>
</dbReference>
<reference evidence="2 3" key="2">
    <citation type="submission" date="2018-01" db="EMBL/GenBank/DDBJ databases">
        <title>Genomic study of Klebsiella pneumoniae.</title>
        <authorList>
            <person name="Yang Y."/>
            <person name="Bicalho R."/>
        </authorList>
    </citation>
    <scope>NUCLEOTIDE SEQUENCE [LARGE SCALE GENOMIC DNA]</scope>
    <source>
        <strain evidence="2 3">A2</strain>
    </source>
</reference>
<dbReference type="EMBL" id="PIET01000182">
    <property type="protein sequence ID" value="PLM66233.1"/>
    <property type="molecule type" value="Genomic_DNA"/>
</dbReference>
<feature type="domain" description="PD-(D/E)XK endonuclease-like" evidence="1">
    <location>
        <begin position="163"/>
        <end position="334"/>
    </location>
</feature>
<dbReference type="InterPro" id="IPR011604">
    <property type="entry name" value="PDDEXK-like_dom_sf"/>
</dbReference>
<dbReference type="Proteomes" id="UP000234661">
    <property type="component" value="Unassembled WGS sequence"/>
</dbReference>
<accession>A0A2J4ZT76</accession>
<reference evidence="2 3" key="1">
    <citation type="submission" date="2017-11" db="EMBL/GenBank/DDBJ databases">
        <authorList>
            <person name="Han C.G."/>
        </authorList>
    </citation>
    <scope>NUCLEOTIDE SEQUENCE [LARGE SCALE GENOMIC DNA]</scope>
    <source>
        <strain evidence="2 3">A2</strain>
    </source>
</reference>
<evidence type="ECO:0000313" key="2">
    <source>
        <dbReference type="EMBL" id="PLM66233.1"/>
    </source>
</evidence>
<feature type="non-terminal residue" evidence="2">
    <location>
        <position position="1"/>
    </location>
</feature>
<keyword evidence="2" id="KW-0378">Hydrolase</keyword>
<dbReference type="GO" id="GO:0008854">
    <property type="term" value="F:exodeoxyribonuclease V activity"/>
    <property type="evidence" value="ECO:0007669"/>
    <property type="project" value="UniProtKB-EC"/>
</dbReference>
<dbReference type="FunFam" id="3.90.320.10:FF:000003">
    <property type="entry name" value="RecBCD enzyme subunit RecB"/>
    <property type="match status" value="1"/>
</dbReference>
<comment type="caution">
    <text evidence="2">The sequence shown here is derived from an EMBL/GenBank/DDBJ whole genome shotgun (WGS) entry which is preliminary data.</text>
</comment>
<dbReference type="CDD" id="cd22352">
    <property type="entry name" value="RecB_C-like"/>
    <property type="match status" value="1"/>
</dbReference>
<proteinExistence type="predicted"/>
<sequence>ELAEAERLAEDLRLLYVALTRAVWHCSLGVAPLSTRRSDKPGASDFHHSALGRLLQGGEAMDAAGLMARLQAFCSGEIALRLPDTAAPTPWQAPQAALPPLSARLLARSVTDDWRVTSYSGLQQNGHSAAQDLLPRLDVDAAGVGEVAEEPQLTPHQFPRGASPGTFLHSLFEDLDFTQPVPADWMAARLQLSGFEEKWTPVLTAWLDGVLRTPLPGAGIALNQLSEGDKQVEMAFYLPIEQPLDPLRLDALIRQYDPLSVDTPTLDFRQVRGMLKGFIDLVFRHNGRYYLLDYKSNWLGENREAYTQDAMRQAMRSHRYDLQYQLYSLALHRYLRHRIADYDYERHFGGVIYLFLRGMDGQDGGQGIFTTRPALPLINGLDALFAGETQEVVL</sequence>
<evidence type="ECO:0000313" key="3">
    <source>
        <dbReference type="Proteomes" id="UP000234661"/>
    </source>
</evidence>
<name>A0A2J4ZT76_9ENTR</name>
<dbReference type="SUPFAM" id="SSF52540">
    <property type="entry name" value="P-loop containing nucleoside triphosphate hydrolases"/>
    <property type="match status" value="1"/>
</dbReference>
<dbReference type="SUPFAM" id="SSF52980">
    <property type="entry name" value="Restriction endonuclease-like"/>
    <property type="match status" value="1"/>
</dbReference>
<dbReference type="EC" id="3.1.11.5" evidence="2"/>